<gene>
    <name evidence="3" type="primary">20340883</name>
    <name evidence="2" type="ORF">GGTG_00425</name>
</gene>
<dbReference type="Proteomes" id="UP000006039">
    <property type="component" value="Unassembled WGS sequence"/>
</dbReference>
<reference evidence="3" key="4">
    <citation type="journal article" date="2015" name="G3 (Bethesda)">
        <title>Genome sequences of three phytopathogenic species of the Magnaporthaceae family of fungi.</title>
        <authorList>
            <person name="Okagaki L.H."/>
            <person name="Nunes C.C."/>
            <person name="Sailsbery J."/>
            <person name="Clay B."/>
            <person name="Brown D."/>
            <person name="John T."/>
            <person name="Oh Y."/>
            <person name="Young N."/>
            <person name="Fitzgerald M."/>
            <person name="Haas B.J."/>
            <person name="Zeng Q."/>
            <person name="Young S."/>
            <person name="Adiconis X."/>
            <person name="Fan L."/>
            <person name="Levin J.Z."/>
            <person name="Mitchell T.K."/>
            <person name="Okubara P.A."/>
            <person name="Farman M.L."/>
            <person name="Kohn L.M."/>
            <person name="Birren B."/>
            <person name="Ma L.-J."/>
            <person name="Dean R.A."/>
        </authorList>
    </citation>
    <scope>NUCLEOTIDE SEQUENCE</scope>
    <source>
        <strain evidence="3">R3-111a-1</strain>
    </source>
</reference>
<accession>J3NGN6</accession>
<evidence type="ECO:0000313" key="3">
    <source>
        <dbReference type="EnsemblFungi" id="EJT80426"/>
    </source>
</evidence>
<evidence type="ECO:0000313" key="4">
    <source>
        <dbReference type="Proteomes" id="UP000006039"/>
    </source>
</evidence>
<keyword evidence="1" id="KW-0732">Signal</keyword>
<reference evidence="2" key="3">
    <citation type="submission" date="2010-09" db="EMBL/GenBank/DDBJ databases">
        <title>Annotation of Gaeumannomyces graminis var. tritici R3-111a-1.</title>
        <authorList>
            <consortium name="The Broad Institute Genome Sequencing Platform"/>
            <person name="Ma L.-J."/>
            <person name="Dead R."/>
            <person name="Young S.K."/>
            <person name="Zeng Q."/>
            <person name="Gargeya S."/>
            <person name="Fitzgerald M."/>
            <person name="Haas B."/>
            <person name="Abouelleil A."/>
            <person name="Alvarado L."/>
            <person name="Arachchi H.M."/>
            <person name="Berlin A."/>
            <person name="Brown A."/>
            <person name="Chapman S.B."/>
            <person name="Chen Z."/>
            <person name="Dunbar C."/>
            <person name="Freedman E."/>
            <person name="Gearin G."/>
            <person name="Gellesch M."/>
            <person name="Goldberg J."/>
            <person name="Griggs A."/>
            <person name="Gujja S."/>
            <person name="Heiman D."/>
            <person name="Howarth C."/>
            <person name="Larson L."/>
            <person name="Lui A."/>
            <person name="MacDonald P.J.P."/>
            <person name="Mehta T."/>
            <person name="Montmayeur A."/>
            <person name="Murphy C."/>
            <person name="Neiman D."/>
            <person name="Pearson M."/>
            <person name="Priest M."/>
            <person name="Roberts A."/>
            <person name="Saif S."/>
            <person name="Shea T."/>
            <person name="Shenoy N."/>
            <person name="Sisk P."/>
            <person name="Stolte C."/>
            <person name="Sykes S."/>
            <person name="Yandava C."/>
            <person name="Wortman J."/>
            <person name="Nusbaum C."/>
            <person name="Birren B."/>
        </authorList>
    </citation>
    <scope>NUCLEOTIDE SEQUENCE</scope>
    <source>
        <strain evidence="2">R3-111a-1</strain>
    </source>
</reference>
<dbReference type="GeneID" id="20340883"/>
<protein>
    <submittedName>
        <fullName evidence="2 3">Uncharacterized protein</fullName>
    </submittedName>
</protein>
<reference evidence="2" key="2">
    <citation type="submission" date="2010-07" db="EMBL/GenBank/DDBJ databases">
        <authorList>
            <consortium name="The Broad Institute Genome Sequencing Platform"/>
            <consortium name="Broad Institute Genome Sequencing Center for Infectious Disease"/>
            <person name="Ma L.-J."/>
            <person name="Dead R."/>
            <person name="Young S."/>
            <person name="Zeng Q."/>
            <person name="Koehrsen M."/>
            <person name="Alvarado L."/>
            <person name="Berlin A."/>
            <person name="Chapman S.B."/>
            <person name="Chen Z."/>
            <person name="Freedman E."/>
            <person name="Gellesch M."/>
            <person name="Goldberg J."/>
            <person name="Griggs A."/>
            <person name="Gujja S."/>
            <person name="Heilman E.R."/>
            <person name="Heiman D."/>
            <person name="Hepburn T."/>
            <person name="Howarth C."/>
            <person name="Jen D."/>
            <person name="Larson L."/>
            <person name="Mehta T."/>
            <person name="Neiman D."/>
            <person name="Pearson M."/>
            <person name="Roberts A."/>
            <person name="Saif S."/>
            <person name="Shea T."/>
            <person name="Shenoy N."/>
            <person name="Sisk P."/>
            <person name="Stolte C."/>
            <person name="Sykes S."/>
            <person name="Walk T."/>
            <person name="White J."/>
            <person name="Yandava C."/>
            <person name="Haas B."/>
            <person name="Nusbaum C."/>
            <person name="Birren B."/>
        </authorList>
    </citation>
    <scope>NUCLEOTIDE SEQUENCE</scope>
    <source>
        <strain evidence="2">R3-111a-1</strain>
    </source>
</reference>
<name>J3NGN6_GAET3</name>
<dbReference type="AlphaFoldDB" id="J3NGN6"/>
<organism evidence="2">
    <name type="scientific">Gaeumannomyces tritici (strain R3-111a-1)</name>
    <name type="common">Wheat and barley take-all root rot fungus</name>
    <name type="synonym">Gaeumannomyces graminis var. tritici</name>
    <dbReference type="NCBI Taxonomy" id="644352"/>
    <lineage>
        <taxon>Eukaryota</taxon>
        <taxon>Fungi</taxon>
        <taxon>Dikarya</taxon>
        <taxon>Ascomycota</taxon>
        <taxon>Pezizomycotina</taxon>
        <taxon>Sordariomycetes</taxon>
        <taxon>Sordariomycetidae</taxon>
        <taxon>Magnaporthales</taxon>
        <taxon>Magnaporthaceae</taxon>
        <taxon>Gaeumannomyces</taxon>
    </lineage>
</organism>
<sequence length="143" mass="16011">MVLKLLTQLLVSISISFNFSSSNPYHIKMAPLPQADPRIFCDILFVDSMGGSFPALAQPFRIAISICKYPDSMGYHFSPQGIRGPVFSRVSVLRIRILTRKYCRILIEAVRLPCSNQSASGGETCGWYIFEGVVTFCIENFPH</sequence>
<feature type="chain" id="PRO_5015094088" evidence="1">
    <location>
        <begin position="23"/>
        <end position="143"/>
    </location>
</feature>
<dbReference type="EMBL" id="GL385395">
    <property type="protein sequence ID" value="EJT80426.1"/>
    <property type="molecule type" value="Genomic_DNA"/>
</dbReference>
<dbReference type="EnsemblFungi" id="EJT80426">
    <property type="protein sequence ID" value="EJT80426"/>
    <property type="gene ID" value="GGTG_00425"/>
</dbReference>
<feature type="signal peptide" evidence="1">
    <location>
        <begin position="1"/>
        <end position="22"/>
    </location>
</feature>
<reference evidence="4" key="1">
    <citation type="submission" date="2010-07" db="EMBL/GenBank/DDBJ databases">
        <title>The genome sequence of Gaeumannomyces graminis var. tritici strain R3-111a-1.</title>
        <authorList>
            <consortium name="The Broad Institute Genome Sequencing Platform"/>
            <person name="Ma L.-J."/>
            <person name="Dead R."/>
            <person name="Young S."/>
            <person name="Zeng Q."/>
            <person name="Koehrsen M."/>
            <person name="Alvarado L."/>
            <person name="Berlin A."/>
            <person name="Chapman S.B."/>
            <person name="Chen Z."/>
            <person name="Freedman E."/>
            <person name="Gellesch M."/>
            <person name="Goldberg J."/>
            <person name="Griggs A."/>
            <person name="Gujja S."/>
            <person name="Heilman E.R."/>
            <person name="Heiman D."/>
            <person name="Hepburn T."/>
            <person name="Howarth C."/>
            <person name="Jen D."/>
            <person name="Larson L."/>
            <person name="Mehta T."/>
            <person name="Neiman D."/>
            <person name="Pearson M."/>
            <person name="Roberts A."/>
            <person name="Saif S."/>
            <person name="Shea T."/>
            <person name="Shenoy N."/>
            <person name="Sisk P."/>
            <person name="Stolte C."/>
            <person name="Sykes S."/>
            <person name="Walk T."/>
            <person name="White J."/>
            <person name="Yandava C."/>
            <person name="Haas B."/>
            <person name="Nusbaum C."/>
            <person name="Birren B."/>
        </authorList>
    </citation>
    <scope>NUCLEOTIDE SEQUENCE [LARGE SCALE GENOMIC DNA]</scope>
    <source>
        <strain evidence="4">R3-111a-1</strain>
    </source>
</reference>
<dbReference type="HOGENOM" id="CLU_1806278_0_0_1"/>
<evidence type="ECO:0000256" key="1">
    <source>
        <dbReference type="SAM" id="SignalP"/>
    </source>
</evidence>
<evidence type="ECO:0000313" key="2">
    <source>
        <dbReference type="EMBL" id="EJT80426.1"/>
    </source>
</evidence>
<keyword evidence="4" id="KW-1185">Reference proteome</keyword>
<dbReference type="RefSeq" id="XP_009216435.1">
    <property type="nucleotide sequence ID" value="XM_009218171.1"/>
</dbReference>
<dbReference type="VEuPathDB" id="FungiDB:GGTG_00425"/>
<reference evidence="3" key="5">
    <citation type="submission" date="2018-04" db="UniProtKB">
        <authorList>
            <consortium name="EnsemblFungi"/>
        </authorList>
    </citation>
    <scope>IDENTIFICATION</scope>
    <source>
        <strain evidence="3">R3-111a-1</strain>
    </source>
</reference>
<proteinExistence type="predicted"/>